<dbReference type="AlphaFoldDB" id="A0A426XTU8"/>
<organism evidence="1 2">
    <name type="scientific">Ensete ventricosum</name>
    <name type="common">Abyssinian banana</name>
    <name type="synonym">Musa ensete</name>
    <dbReference type="NCBI Taxonomy" id="4639"/>
    <lineage>
        <taxon>Eukaryota</taxon>
        <taxon>Viridiplantae</taxon>
        <taxon>Streptophyta</taxon>
        <taxon>Embryophyta</taxon>
        <taxon>Tracheophyta</taxon>
        <taxon>Spermatophyta</taxon>
        <taxon>Magnoliopsida</taxon>
        <taxon>Liliopsida</taxon>
        <taxon>Zingiberales</taxon>
        <taxon>Musaceae</taxon>
        <taxon>Ensete</taxon>
    </lineage>
</organism>
<comment type="caution">
    <text evidence="1">The sequence shown here is derived from an EMBL/GenBank/DDBJ whole genome shotgun (WGS) entry which is preliminary data.</text>
</comment>
<proteinExistence type="predicted"/>
<dbReference type="EMBL" id="AMZH03017639">
    <property type="protein sequence ID" value="RRT42711.1"/>
    <property type="molecule type" value="Genomic_DNA"/>
</dbReference>
<reference evidence="1 2" key="1">
    <citation type="journal article" date="2014" name="Agronomy (Basel)">
        <title>A Draft Genome Sequence for Ensete ventricosum, the Drought-Tolerant Tree Against Hunger.</title>
        <authorList>
            <person name="Harrison J."/>
            <person name="Moore K.A."/>
            <person name="Paszkiewicz K."/>
            <person name="Jones T."/>
            <person name="Grant M."/>
            <person name="Ambacheew D."/>
            <person name="Muzemil S."/>
            <person name="Studholme D.J."/>
        </authorList>
    </citation>
    <scope>NUCLEOTIDE SEQUENCE [LARGE SCALE GENOMIC DNA]</scope>
</reference>
<evidence type="ECO:0000313" key="1">
    <source>
        <dbReference type="EMBL" id="RRT42711.1"/>
    </source>
</evidence>
<accession>A0A426XTU8</accession>
<sequence length="112" mass="12623">MSIEDAIPRAHSLYASSDAVVLGKRAFALEFEDLFNPIVVNFISDAVSRRRNFKFFGKRGCCQITLSGFPGVASDFSYPSPGREFHDLMVRRDHRPEFVERGPTNEGVVRRG</sequence>
<name>A0A426XTU8_ENSVE</name>
<protein>
    <submittedName>
        <fullName evidence="1">Uncharacterized protein</fullName>
    </submittedName>
</protein>
<gene>
    <name evidence="1" type="ORF">B296_00037408</name>
</gene>
<evidence type="ECO:0000313" key="2">
    <source>
        <dbReference type="Proteomes" id="UP000287651"/>
    </source>
</evidence>
<dbReference type="Proteomes" id="UP000287651">
    <property type="component" value="Unassembled WGS sequence"/>
</dbReference>